<evidence type="ECO:0000256" key="1">
    <source>
        <dbReference type="ARBA" id="ARBA00023002"/>
    </source>
</evidence>
<dbReference type="EMBL" id="CABFNO020001443">
    <property type="protein sequence ID" value="CAG9988018.1"/>
    <property type="molecule type" value="Genomic_DNA"/>
</dbReference>
<reference evidence="3 4" key="2">
    <citation type="submission" date="2021-10" db="EMBL/GenBank/DDBJ databases">
        <authorList>
            <person name="Piombo E."/>
        </authorList>
    </citation>
    <scope>NUCLEOTIDE SEQUENCE [LARGE SCALE GENOMIC DNA]</scope>
</reference>
<dbReference type="GO" id="GO:0050660">
    <property type="term" value="F:flavin adenine dinucleotide binding"/>
    <property type="evidence" value="ECO:0007669"/>
    <property type="project" value="TreeGrafter"/>
</dbReference>
<keyword evidence="4" id="KW-1185">Reference proteome</keyword>
<dbReference type="SUPFAM" id="SSF51905">
    <property type="entry name" value="FAD/NAD(P)-binding domain"/>
    <property type="match status" value="1"/>
</dbReference>
<evidence type="ECO:0000313" key="3">
    <source>
        <dbReference type="EMBL" id="CAG9988018.1"/>
    </source>
</evidence>
<gene>
    <name evidence="3" type="ORF">CBYS24578_00010660</name>
</gene>
<dbReference type="Gene3D" id="3.50.50.60">
    <property type="entry name" value="FAD/NAD(P)-binding domain"/>
    <property type="match status" value="2"/>
</dbReference>
<dbReference type="AlphaFoldDB" id="A0A9N9UHX2"/>
<dbReference type="InterPro" id="IPR050982">
    <property type="entry name" value="Auxin_biosynth/cation_transpt"/>
</dbReference>
<dbReference type="OrthoDB" id="74360at2759"/>
<dbReference type="InterPro" id="IPR036188">
    <property type="entry name" value="FAD/NAD-bd_sf"/>
</dbReference>
<proteinExistence type="predicted"/>
<keyword evidence="1" id="KW-0560">Oxidoreductase</keyword>
<reference evidence="4" key="1">
    <citation type="submission" date="2019-06" db="EMBL/GenBank/DDBJ databases">
        <authorList>
            <person name="Broberg M."/>
        </authorList>
    </citation>
    <scope>NUCLEOTIDE SEQUENCE [LARGE SCALE GENOMIC DNA]</scope>
</reference>
<dbReference type="PANTHER" id="PTHR43539:SF68">
    <property type="entry name" value="FLAVIN-BINDING MONOOXYGENASE-LIKE PROTEIN (AFU_ORTHOLOGUE AFUA_4G09220)"/>
    <property type="match status" value="1"/>
</dbReference>
<dbReference type="PRINTS" id="PR00411">
    <property type="entry name" value="PNDRDTASEI"/>
</dbReference>
<comment type="caution">
    <text evidence="3">The sequence shown here is derived from an EMBL/GenBank/DDBJ whole genome shotgun (WGS) entry which is preliminary data.</text>
</comment>
<dbReference type="Pfam" id="PF13738">
    <property type="entry name" value="Pyr_redox_3"/>
    <property type="match status" value="1"/>
</dbReference>
<dbReference type="GO" id="GO:0004497">
    <property type="term" value="F:monooxygenase activity"/>
    <property type="evidence" value="ECO:0007669"/>
    <property type="project" value="TreeGrafter"/>
</dbReference>
<feature type="region of interest" description="Disordered" evidence="2">
    <location>
        <begin position="172"/>
        <end position="201"/>
    </location>
</feature>
<name>A0A9N9UHX2_9HYPO</name>
<organism evidence="3 4">
    <name type="scientific">Clonostachys byssicola</name>
    <dbReference type="NCBI Taxonomy" id="160290"/>
    <lineage>
        <taxon>Eukaryota</taxon>
        <taxon>Fungi</taxon>
        <taxon>Dikarya</taxon>
        <taxon>Ascomycota</taxon>
        <taxon>Pezizomycotina</taxon>
        <taxon>Sordariomycetes</taxon>
        <taxon>Hypocreomycetidae</taxon>
        <taxon>Hypocreales</taxon>
        <taxon>Bionectriaceae</taxon>
        <taxon>Clonostachys</taxon>
    </lineage>
</organism>
<evidence type="ECO:0000256" key="2">
    <source>
        <dbReference type="SAM" id="MobiDB-lite"/>
    </source>
</evidence>
<accession>A0A9N9UHX2</accession>
<feature type="compositionally biased region" description="Basic and acidic residues" evidence="2">
    <location>
        <begin position="172"/>
        <end position="185"/>
    </location>
</feature>
<dbReference type="PANTHER" id="PTHR43539">
    <property type="entry name" value="FLAVIN-BINDING MONOOXYGENASE-LIKE PROTEIN (AFU_ORTHOLOGUE AFUA_4G09220)"/>
    <property type="match status" value="1"/>
</dbReference>
<evidence type="ECO:0000313" key="4">
    <source>
        <dbReference type="Proteomes" id="UP000754883"/>
    </source>
</evidence>
<protein>
    <submittedName>
        <fullName evidence="3">Uncharacterized protein</fullName>
    </submittedName>
</protein>
<sequence length="621" mass="69622">MSSPYGPDFPEDNRVETGSVNIAAASFPAIFDTSSVNPDEAAISIVDKLNRALNEKHTESLANLFLDSSYWRDHLCLSWDYRTVNGGASISRFVADSDWRISHVEIDRSRPHRAPQLATMDVDKTIKVVRFFVTVATRLGRGQGVFRLTRVDGQWKILTLYTVLQELKGLEEPRGSRRPHGKEYDGLGGNPTWKENRQSEENVEKEDPAVLIIGAGQAGLCAAARLKMLKVETLVIDREDRVGDNWRNRYRRLILHDPVWSDHLPYLHFPDHWPVYTPKDKLGDFFESYASLLELNVWTKTELISSSWDEEKRHWTVTVERQVGDKKETRTFHPRHVIQATGHSGKKNIPVIKGMESFKGLLCHSAEFPGAKPESKGKRAVVVGSCNSGHDIAQDYYENGYEVTMLQRSSTCVISSYSSATIALGELYSEGSPPVDDADVLNLSLPGPLSKRAQIDTALAQHNEDKELLEGLQKAGFKVDKGPDFGGLIAKYYQRGGGYYIDVGASQLIIDGKIKIKHGQEVDEVTEDGLRLTDGTVLPADEVVFATGYQNMRTQSRVIFGDEIADRLQDVWGLDHEGEFRTMWRPSGHPGFWFMGGNLLLCRYFSALLALQIKAREVGLV</sequence>
<dbReference type="Proteomes" id="UP000754883">
    <property type="component" value="Unassembled WGS sequence"/>
</dbReference>